<dbReference type="InParanoid" id="A0A409VYE2"/>
<feature type="compositionally biased region" description="Polar residues" evidence="1">
    <location>
        <begin position="143"/>
        <end position="169"/>
    </location>
</feature>
<feature type="compositionally biased region" description="Polar residues" evidence="1">
    <location>
        <begin position="115"/>
        <end position="131"/>
    </location>
</feature>
<evidence type="ECO:0000256" key="1">
    <source>
        <dbReference type="SAM" id="MobiDB-lite"/>
    </source>
</evidence>
<feature type="compositionally biased region" description="Polar residues" evidence="1">
    <location>
        <begin position="45"/>
        <end position="63"/>
    </location>
</feature>
<comment type="caution">
    <text evidence="2">The sequence shown here is derived from an EMBL/GenBank/DDBJ whole genome shotgun (WGS) entry which is preliminary data.</text>
</comment>
<evidence type="ECO:0000313" key="2">
    <source>
        <dbReference type="EMBL" id="PPQ71276.1"/>
    </source>
</evidence>
<dbReference type="EMBL" id="NHYE01005509">
    <property type="protein sequence ID" value="PPQ71276.1"/>
    <property type="molecule type" value="Genomic_DNA"/>
</dbReference>
<reference evidence="2 3" key="1">
    <citation type="journal article" date="2018" name="Evol. Lett.">
        <title>Horizontal gene cluster transfer increased hallucinogenic mushroom diversity.</title>
        <authorList>
            <person name="Reynolds H.T."/>
            <person name="Vijayakumar V."/>
            <person name="Gluck-Thaler E."/>
            <person name="Korotkin H.B."/>
            <person name="Matheny P.B."/>
            <person name="Slot J.C."/>
        </authorList>
    </citation>
    <scope>NUCLEOTIDE SEQUENCE [LARGE SCALE GENOMIC DNA]</scope>
    <source>
        <strain evidence="2 3">SRW20</strain>
    </source>
</reference>
<evidence type="ECO:0000313" key="3">
    <source>
        <dbReference type="Proteomes" id="UP000284706"/>
    </source>
</evidence>
<name>A0A409VYE2_9AGAR</name>
<proteinExistence type="predicted"/>
<feature type="compositionally biased region" description="Basic and acidic residues" evidence="1">
    <location>
        <begin position="34"/>
        <end position="44"/>
    </location>
</feature>
<feature type="compositionally biased region" description="Low complexity" evidence="1">
    <location>
        <begin position="184"/>
        <end position="196"/>
    </location>
</feature>
<protein>
    <submittedName>
        <fullName evidence="2">Uncharacterized protein</fullName>
    </submittedName>
</protein>
<gene>
    <name evidence="2" type="ORF">CVT26_012047</name>
</gene>
<feature type="compositionally biased region" description="Basic and acidic residues" evidence="1">
    <location>
        <begin position="197"/>
        <end position="209"/>
    </location>
</feature>
<dbReference type="Proteomes" id="UP000284706">
    <property type="component" value="Unassembled WGS sequence"/>
</dbReference>
<feature type="region of interest" description="Disordered" evidence="1">
    <location>
        <begin position="29"/>
        <end position="222"/>
    </location>
</feature>
<sequence length="270" mass="30005">MTTPESPDDKKPFNYSELEAALLLGAWQPSSGHLESDQEKDERNSLSLSLRETGQRTYISNGTRPKDQPVRSEETLVERHRRYGREADGSYQEARGRYLAPPAPLTHSISRKTGNRAVNGSCQPPSNQTSSLKRRRESDLGRPTSSPSKTGTFNANAAGTKPALSSSSRPAKRMRTNAQDPRASSSTSTFLSSPSLPKDDKKKNVRPESDFVTDQLYQNEYPMRHKSETTIVGAVFVQETGLSPPEGALRREVRKGKMQPYECCMELEEA</sequence>
<feature type="compositionally biased region" description="Basic and acidic residues" evidence="1">
    <location>
        <begin position="64"/>
        <end position="88"/>
    </location>
</feature>
<organism evidence="2 3">
    <name type="scientific">Gymnopilus dilepis</name>
    <dbReference type="NCBI Taxonomy" id="231916"/>
    <lineage>
        <taxon>Eukaryota</taxon>
        <taxon>Fungi</taxon>
        <taxon>Dikarya</taxon>
        <taxon>Basidiomycota</taxon>
        <taxon>Agaricomycotina</taxon>
        <taxon>Agaricomycetes</taxon>
        <taxon>Agaricomycetidae</taxon>
        <taxon>Agaricales</taxon>
        <taxon>Agaricineae</taxon>
        <taxon>Hymenogastraceae</taxon>
        <taxon>Gymnopilus</taxon>
    </lineage>
</organism>
<dbReference type="AlphaFoldDB" id="A0A409VYE2"/>
<accession>A0A409VYE2</accession>
<keyword evidence="3" id="KW-1185">Reference proteome</keyword>